<evidence type="ECO:0000313" key="2">
    <source>
        <dbReference type="EMBL" id="KAF6815914.1"/>
    </source>
</evidence>
<dbReference type="AlphaFoldDB" id="A0A8H6N0J1"/>
<name>A0A8H6N0J1_9PEZI</name>
<feature type="region of interest" description="Disordered" evidence="1">
    <location>
        <begin position="91"/>
        <end position="136"/>
    </location>
</feature>
<reference evidence="2" key="1">
    <citation type="journal article" date="2020" name="Phytopathology">
        <title>Genome Sequence Resources of Colletotrichum truncatum, C. plurivorum, C. musicola, and C. sojae: Four Species Pathogenic to Soybean (Glycine max).</title>
        <authorList>
            <person name="Rogerio F."/>
            <person name="Boufleur T.R."/>
            <person name="Ciampi-Guillardi M."/>
            <person name="Sukno S.A."/>
            <person name="Thon M.R."/>
            <person name="Massola Junior N.S."/>
            <person name="Baroncelli R."/>
        </authorList>
    </citation>
    <scope>NUCLEOTIDE SEQUENCE</scope>
    <source>
        <strain evidence="2">LFN00145</strain>
    </source>
</reference>
<sequence>MEPGRLILLAAPRNDKAREGSDGAVFASRRVASSPQQNDTGRHGSASCAQRVCRDTTCGQELLDVVVSASEAWRRAWDLICVDGGHRYFIPPPPTAVRASPRDVDANPAGRRSGDLGHPGAPGNDNTSIRPNERNL</sequence>
<comment type="caution">
    <text evidence="2">The sequence shown here is derived from an EMBL/GenBank/DDBJ whole genome shotgun (WGS) entry which is preliminary data.</text>
</comment>
<dbReference type="EMBL" id="WIGO01000346">
    <property type="protein sequence ID" value="KAF6815914.1"/>
    <property type="molecule type" value="Genomic_DNA"/>
</dbReference>
<accession>A0A8H6N0J1</accession>
<feature type="region of interest" description="Disordered" evidence="1">
    <location>
        <begin position="17"/>
        <end position="48"/>
    </location>
</feature>
<keyword evidence="3" id="KW-1185">Reference proteome</keyword>
<protein>
    <submittedName>
        <fullName evidence="2">Uncharacterized protein</fullName>
    </submittedName>
</protein>
<evidence type="ECO:0000313" key="3">
    <source>
        <dbReference type="Proteomes" id="UP000654918"/>
    </source>
</evidence>
<organism evidence="2 3">
    <name type="scientific">Colletotrichum plurivorum</name>
    <dbReference type="NCBI Taxonomy" id="2175906"/>
    <lineage>
        <taxon>Eukaryota</taxon>
        <taxon>Fungi</taxon>
        <taxon>Dikarya</taxon>
        <taxon>Ascomycota</taxon>
        <taxon>Pezizomycotina</taxon>
        <taxon>Sordariomycetes</taxon>
        <taxon>Hypocreomycetidae</taxon>
        <taxon>Glomerellales</taxon>
        <taxon>Glomerellaceae</taxon>
        <taxon>Colletotrichum</taxon>
        <taxon>Colletotrichum orchidearum species complex</taxon>
    </lineage>
</organism>
<gene>
    <name evidence="2" type="ORF">CPLU01_13988</name>
</gene>
<evidence type="ECO:0000256" key="1">
    <source>
        <dbReference type="SAM" id="MobiDB-lite"/>
    </source>
</evidence>
<dbReference type="Proteomes" id="UP000654918">
    <property type="component" value="Unassembled WGS sequence"/>
</dbReference>
<proteinExistence type="predicted"/>